<proteinExistence type="predicted"/>
<evidence type="ECO:0000256" key="2">
    <source>
        <dbReference type="ARBA" id="ARBA00022475"/>
    </source>
</evidence>
<feature type="transmembrane region" description="Helical" evidence="6">
    <location>
        <begin position="7"/>
        <end position="29"/>
    </location>
</feature>
<evidence type="ECO:0000256" key="6">
    <source>
        <dbReference type="SAM" id="Phobius"/>
    </source>
</evidence>
<evidence type="ECO:0000256" key="5">
    <source>
        <dbReference type="ARBA" id="ARBA00023136"/>
    </source>
</evidence>
<dbReference type="RefSeq" id="WP_281913648.1">
    <property type="nucleotide sequence ID" value="NZ_AP026966.1"/>
</dbReference>
<feature type="transmembrane region" description="Helical" evidence="6">
    <location>
        <begin position="311"/>
        <end position="330"/>
    </location>
</feature>
<comment type="subcellular location">
    <subcellularLocation>
        <location evidence="1">Cell membrane</location>
        <topology evidence="1">Multi-pass membrane protein</topology>
    </subcellularLocation>
</comment>
<accession>A0ABN6TCI6</accession>
<evidence type="ECO:0000256" key="1">
    <source>
        <dbReference type="ARBA" id="ARBA00004651"/>
    </source>
</evidence>
<keyword evidence="2" id="KW-1003">Cell membrane</keyword>
<evidence type="ECO:0000256" key="3">
    <source>
        <dbReference type="ARBA" id="ARBA00022692"/>
    </source>
</evidence>
<dbReference type="InterPro" id="IPR005495">
    <property type="entry name" value="LptG/LptF_permease"/>
</dbReference>
<name>A0ABN6TCI6_9BURK</name>
<keyword evidence="4 6" id="KW-1133">Transmembrane helix</keyword>
<gene>
    <name evidence="7" type="ORF">MasN3_17720</name>
</gene>
<dbReference type="PANTHER" id="PTHR33529:SF2">
    <property type="entry name" value="LIPOPOLYSACCHARIDE EXPORT SYSTEM PERMEASE PROTEIN LPTG"/>
    <property type="match status" value="1"/>
</dbReference>
<keyword evidence="8" id="KW-1185">Reference proteome</keyword>
<keyword evidence="3 6" id="KW-0812">Transmembrane</keyword>
<organism evidence="7 8">
    <name type="scientific">Massilia varians</name>
    <dbReference type="NCBI Taxonomy" id="457921"/>
    <lineage>
        <taxon>Bacteria</taxon>
        <taxon>Pseudomonadati</taxon>
        <taxon>Pseudomonadota</taxon>
        <taxon>Betaproteobacteria</taxon>
        <taxon>Burkholderiales</taxon>
        <taxon>Oxalobacteraceae</taxon>
        <taxon>Telluria group</taxon>
        <taxon>Massilia</taxon>
    </lineage>
</organism>
<feature type="transmembrane region" description="Helical" evidence="6">
    <location>
        <begin position="49"/>
        <end position="78"/>
    </location>
</feature>
<evidence type="ECO:0000256" key="4">
    <source>
        <dbReference type="ARBA" id="ARBA00022989"/>
    </source>
</evidence>
<dbReference type="Proteomes" id="UP001163336">
    <property type="component" value="Chromosome"/>
</dbReference>
<protein>
    <submittedName>
        <fullName evidence="7">LPS export ABC transporter permease LptG</fullName>
    </submittedName>
</protein>
<sequence length="394" mass="43023">MSILQRYFAVNILQAVAFVAVAFLALISFMDLTAELPSVGKGGYEFEHALMYVLLLVPGNVYQVMPVAALIGTIYTMAQFASSSEFTIMRASSMSTRMAAWMLFKVGIVLVLITFVFGELITPRTAPLAERVRLAAKGSTMSGEFRSGMWTKDSIHAEGVKGPVIGTRFFNVRQVRSDGQLVDVRLYEFDANMRMRALITANGGSYRGNNTWRLTGVTETMFTNSRVLPAPGAPVPQGQSVAATFGQETSAVATRKLDSLDLASEITPKILSVSRSDPERMSANELAVYTRHLAENRQETGRFKVAFWKKLIDPLSILVLMALALPFAYLHTRSGGVSLKIFVGIMIGVGFLLLNALFSNLGVLTALPAFFTAAAPSLLFLLLAIGALMWVERH</sequence>
<dbReference type="Pfam" id="PF03739">
    <property type="entry name" value="LptF_LptG"/>
    <property type="match status" value="1"/>
</dbReference>
<evidence type="ECO:0000313" key="8">
    <source>
        <dbReference type="Proteomes" id="UP001163336"/>
    </source>
</evidence>
<keyword evidence="5 6" id="KW-0472">Membrane</keyword>
<feature type="transmembrane region" description="Helical" evidence="6">
    <location>
        <begin position="337"/>
        <end position="358"/>
    </location>
</feature>
<dbReference type="PANTHER" id="PTHR33529">
    <property type="entry name" value="SLR0882 PROTEIN-RELATED"/>
    <property type="match status" value="1"/>
</dbReference>
<evidence type="ECO:0000313" key="7">
    <source>
        <dbReference type="EMBL" id="BDT58278.1"/>
    </source>
</evidence>
<feature type="transmembrane region" description="Helical" evidence="6">
    <location>
        <begin position="370"/>
        <end position="391"/>
    </location>
</feature>
<dbReference type="EMBL" id="AP026966">
    <property type="protein sequence ID" value="BDT58278.1"/>
    <property type="molecule type" value="Genomic_DNA"/>
</dbReference>
<feature type="transmembrane region" description="Helical" evidence="6">
    <location>
        <begin position="99"/>
        <end position="118"/>
    </location>
</feature>
<reference evidence="7" key="1">
    <citation type="submission" date="2022-11" db="EMBL/GenBank/DDBJ databases">
        <title>Isolation and characterization of PLA-degrading bacterium Massilia sp. from Antarctic soil.</title>
        <authorList>
            <person name="Sato K."/>
            <person name="Gomez-Fuentes C."/>
            <person name="Ahmad S.A."/>
            <person name="Zulkharnain A."/>
        </authorList>
    </citation>
    <scope>NUCLEOTIDE SEQUENCE</scope>
    <source>
        <strain evidence="7">N-3</strain>
    </source>
</reference>